<dbReference type="InterPro" id="IPR019195">
    <property type="entry name" value="ABC_ATPase_put"/>
</dbReference>
<dbReference type="AlphaFoldDB" id="A0A1I1D887"/>
<dbReference type="Pfam" id="PF20446">
    <property type="entry name" value="ABC_N"/>
    <property type="match status" value="1"/>
</dbReference>
<dbReference type="Pfam" id="PF09818">
    <property type="entry name" value="ABC_ATPase"/>
    <property type="match status" value="1"/>
</dbReference>
<reference evidence="5" key="1">
    <citation type="submission" date="2016-10" db="EMBL/GenBank/DDBJ databases">
        <authorList>
            <person name="Varghese N."/>
            <person name="Submissions S."/>
        </authorList>
    </citation>
    <scope>NUCLEOTIDE SEQUENCE [LARGE SCALE GENOMIC DNA]</scope>
    <source>
        <strain evidence="5">ATCC 43811</strain>
    </source>
</reference>
<feature type="domain" description="MRB1590-like C-terminal" evidence="3">
    <location>
        <begin position="466"/>
        <end position="560"/>
    </location>
</feature>
<dbReference type="RefSeq" id="WP_092317517.1">
    <property type="nucleotide sequence ID" value="NZ_FOKY01000001.1"/>
</dbReference>
<evidence type="ECO:0000259" key="1">
    <source>
        <dbReference type="Pfam" id="PF09818"/>
    </source>
</evidence>
<dbReference type="PANTHER" id="PTHR38149:SF1">
    <property type="entry name" value="ATPASE"/>
    <property type="match status" value="1"/>
</dbReference>
<dbReference type="PANTHER" id="PTHR38149">
    <property type="entry name" value="ATPASE"/>
    <property type="match status" value="1"/>
</dbReference>
<accession>A0A1I1D887</accession>
<keyword evidence="5" id="KW-1185">Reference proteome</keyword>
<dbReference type="STRING" id="34097.SAMN02745150_00260"/>
<dbReference type="SUPFAM" id="SSF52540">
    <property type="entry name" value="P-loop containing nucleoside triphosphate hydrolases"/>
    <property type="match status" value="1"/>
</dbReference>
<proteinExistence type="predicted"/>
<evidence type="ECO:0000313" key="5">
    <source>
        <dbReference type="Proteomes" id="UP000240042"/>
    </source>
</evidence>
<dbReference type="InterPro" id="IPR027417">
    <property type="entry name" value="P-loop_NTPase"/>
</dbReference>
<evidence type="ECO:0000259" key="3">
    <source>
        <dbReference type="Pfam" id="PF21117"/>
    </source>
</evidence>
<feature type="domain" description="ATPase of the ABC class N-terminal" evidence="2">
    <location>
        <begin position="1"/>
        <end position="160"/>
    </location>
</feature>
<organism evidence="4 5">
    <name type="scientific">Brevinema andersonii</name>
    <dbReference type="NCBI Taxonomy" id="34097"/>
    <lineage>
        <taxon>Bacteria</taxon>
        <taxon>Pseudomonadati</taxon>
        <taxon>Spirochaetota</taxon>
        <taxon>Spirochaetia</taxon>
        <taxon>Brevinematales</taxon>
        <taxon>Brevinemataceae</taxon>
        <taxon>Brevinema</taxon>
    </lineage>
</organism>
<dbReference type="EMBL" id="FOKY01000001">
    <property type="protein sequence ID" value="SFB69298.1"/>
    <property type="molecule type" value="Genomic_DNA"/>
</dbReference>
<dbReference type="OrthoDB" id="9809999at2"/>
<evidence type="ECO:0000313" key="4">
    <source>
        <dbReference type="EMBL" id="SFB69298.1"/>
    </source>
</evidence>
<evidence type="ECO:0000259" key="2">
    <source>
        <dbReference type="Pfam" id="PF20446"/>
    </source>
</evidence>
<sequence length="563" mass="63178">MNNLETKLYRLNKCKYPLYKAILGKYQGQNFQFCVDSVQPDPFAPPSKIRVLIPFEMTHFSQDFISGTIKTEAFCDAIGRIFAENIRMYVKENRGSGNSGFCGIRYGKQKIIPSNAVIINNKNEIELKILAGLPGFGRNIAAKEACALLIHEIPKVIQSTFYSGNYFNYISEFISLYQRQEYLRAECKKKNLIAFIANGSLLARESSVSDKPMKNAIKFQSPKSLEQTLTLSDGFSITGMAIPKGITLIAGSGYHGKSTLLNALGHAIVNHIAGDGREFCFVDRDAVFLRAEDGRPIAGADISPFINNLPNNRSSKQFETNNASGSTSQAANLIEALEAGTRVFLIDEDVSATNFLIRDPRMSLLVNDTDETITPLTAAIPFLKQQEVSIIMVTGALGDFINLADHVIVAHDYQYQDATIQAREIAQRYPLTAVDFSEFKFSSNRKIMYNLSYDGKKNKPFLKSENSKILFGKKTIDLTLWPHLFDISQYETLGAILAYANDKGYFKEPIIKVWDLISKDIHQYGWDIFSTTSSESWRYIVATRPVDWHAALCRLRNLRTVIS</sequence>
<feature type="domain" description="ATPase of the ABC class C-terminal" evidence="1">
    <location>
        <begin position="170"/>
        <end position="433"/>
    </location>
</feature>
<name>A0A1I1D887_BREAD</name>
<protein>
    <submittedName>
        <fullName evidence="4">Predicted ATPase of the ABC class</fullName>
    </submittedName>
</protein>
<dbReference type="InterPro" id="IPR046834">
    <property type="entry name" value="ABC_ATPase_C"/>
</dbReference>
<gene>
    <name evidence="4" type="ORF">SAMN02745150_00260</name>
</gene>
<dbReference type="Pfam" id="PF21117">
    <property type="entry name" value="MRB1590_C"/>
    <property type="match status" value="1"/>
</dbReference>
<dbReference type="InterPro" id="IPR046833">
    <property type="entry name" value="ABC_N"/>
</dbReference>
<dbReference type="InterPro" id="IPR049069">
    <property type="entry name" value="MRB1590-like_C"/>
</dbReference>
<dbReference type="Proteomes" id="UP000240042">
    <property type="component" value="Unassembled WGS sequence"/>
</dbReference>